<keyword evidence="3" id="KW-1185">Reference proteome</keyword>
<proteinExistence type="predicted"/>
<gene>
    <name evidence="2" type="ORF">AVEN_52893_1</name>
</gene>
<evidence type="ECO:0000256" key="1">
    <source>
        <dbReference type="SAM" id="MobiDB-lite"/>
    </source>
</evidence>
<sequence length="153" mass="17742">MPLPLKFEAEANFIRVTRLKHNVIIDGEELKSEDYEEKAPGWSHHPSISFHDNTITTEEDMDAVTLTAPKWSKEWAQHTAYLTINRTWQKNGRLSCKKKRSKQICLLILNRHQNMERQPIHSESNSKRKNNKPHSPPNPGSPSNFLQHQAVLD</sequence>
<dbReference type="OrthoDB" id="6781533at2759"/>
<comment type="caution">
    <text evidence="2">The sequence shown here is derived from an EMBL/GenBank/DDBJ whole genome shotgun (WGS) entry which is preliminary data.</text>
</comment>
<accession>A0A4Y2R3E9</accession>
<dbReference type="Proteomes" id="UP000499080">
    <property type="component" value="Unassembled WGS sequence"/>
</dbReference>
<feature type="compositionally biased region" description="Basic and acidic residues" evidence="1">
    <location>
        <begin position="115"/>
        <end position="126"/>
    </location>
</feature>
<protein>
    <submittedName>
        <fullName evidence="2">Uncharacterized protein</fullName>
    </submittedName>
</protein>
<name>A0A4Y2R3E9_ARAVE</name>
<feature type="region of interest" description="Disordered" evidence="1">
    <location>
        <begin position="115"/>
        <end position="153"/>
    </location>
</feature>
<reference evidence="2 3" key="1">
    <citation type="journal article" date="2019" name="Sci. Rep.">
        <title>Orb-weaving spider Araneus ventricosus genome elucidates the spidroin gene catalogue.</title>
        <authorList>
            <person name="Kono N."/>
            <person name="Nakamura H."/>
            <person name="Ohtoshi R."/>
            <person name="Moran D.A.P."/>
            <person name="Shinohara A."/>
            <person name="Yoshida Y."/>
            <person name="Fujiwara M."/>
            <person name="Mori M."/>
            <person name="Tomita M."/>
            <person name="Arakawa K."/>
        </authorList>
    </citation>
    <scope>NUCLEOTIDE SEQUENCE [LARGE SCALE GENOMIC DNA]</scope>
</reference>
<dbReference type="EMBL" id="BGPR01015582">
    <property type="protein sequence ID" value="GBN69825.1"/>
    <property type="molecule type" value="Genomic_DNA"/>
</dbReference>
<organism evidence="2 3">
    <name type="scientific">Araneus ventricosus</name>
    <name type="common">Orbweaver spider</name>
    <name type="synonym">Epeira ventricosa</name>
    <dbReference type="NCBI Taxonomy" id="182803"/>
    <lineage>
        <taxon>Eukaryota</taxon>
        <taxon>Metazoa</taxon>
        <taxon>Ecdysozoa</taxon>
        <taxon>Arthropoda</taxon>
        <taxon>Chelicerata</taxon>
        <taxon>Arachnida</taxon>
        <taxon>Araneae</taxon>
        <taxon>Araneomorphae</taxon>
        <taxon>Entelegynae</taxon>
        <taxon>Araneoidea</taxon>
        <taxon>Araneidae</taxon>
        <taxon>Araneus</taxon>
    </lineage>
</organism>
<dbReference type="AlphaFoldDB" id="A0A4Y2R3E9"/>
<evidence type="ECO:0000313" key="3">
    <source>
        <dbReference type="Proteomes" id="UP000499080"/>
    </source>
</evidence>
<evidence type="ECO:0000313" key="2">
    <source>
        <dbReference type="EMBL" id="GBN69825.1"/>
    </source>
</evidence>